<feature type="transmembrane region" description="Helical" evidence="2">
    <location>
        <begin position="21"/>
        <end position="43"/>
    </location>
</feature>
<keyword evidence="2" id="KW-1133">Transmembrane helix</keyword>
<dbReference type="RefSeq" id="WP_094729531.1">
    <property type="nucleotide sequence ID" value="NZ_MWWY01000020.1"/>
</dbReference>
<evidence type="ECO:0000313" key="4">
    <source>
        <dbReference type="Proteomes" id="UP000216074"/>
    </source>
</evidence>
<proteinExistence type="predicted"/>
<dbReference type="EMBL" id="MWWY01000020">
    <property type="protein sequence ID" value="OZG64659.1"/>
    <property type="molecule type" value="Genomic_DNA"/>
</dbReference>
<keyword evidence="4" id="KW-1185">Reference proteome</keyword>
<protein>
    <recommendedName>
        <fullName evidence="5">Peptidoglycan-binding domain 1 protein</fullName>
    </recommendedName>
</protein>
<evidence type="ECO:0000256" key="1">
    <source>
        <dbReference type="SAM" id="MobiDB-lite"/>
    </source>
</evidence>
<keyword evidence="2" id="KW-0812">Transmembrane</keyword>
<feature type="compositionally biased region" description="Low complexity" evidence="1">
    <location>
        <begin position="282"/>
        <end position="300"/>
    </location>
</feature>
<name>A0A261FZQ3_9BIFI</name>
<organism evidence="3 4">
    <name type="scientific">Bifidobacterium hapali</name>
    <dbReference type="NCBI Taxonomy" id="1630172"/>
    <lineage>
        <taxon>Bacteria</taxon>
        <taxon>Bacillati</taxon>
        <taxon>Actinomycetota</taxon>
        <taxon>Actinomycetes</taxon>
        <taxon>Bifidobacteriales</taxon>
        <taxon>Bifidobacteriaceae</taxon>
        <taxon>Bifidobacterium</taxon>
    </lineage>
</organism>
<evidence type="ECO:0000256" key="2">
    <source>
        <dbReference type="SAM" id="Phobius"/>
    </source>
</evidence>
<dbReference type="Proteomes" id="UP000216074">
    <property type="component" value="Unassembled WGS sequence"/>
</dbReference>
<dbReference type="OrthoDB" id="3268648at2"/>
<keyword evidence="2" id="KW-0472">Membrane</keyword>
<evidence type="ECO:0000313" key="3">
    <source>
        <dbReference type="EMBL" id="OZG64659.1"/>
    </source>
</evidence>
<comment type="caution">
    <text evidence="3">The sequence shown here is derived from an EMBL/GenBank/DDBJ whole genome shotgun (WGS) entry which is preliminary data.</text>
</comment>
<gene>
    <name evidence="3" type="ORF">BHAP_0889</name>
</gene>
<reference evidence="3 4" key="1">
    <citation type="journal article" date="2017" name="BMC Genomics">
        <title>Comparative genomic and phylogenomic analyses of the Bifidobacteriaceae family.</title>
        <authorList>
            <person name="Lugli G.A."/>
            <person name="Milani C."/>
            <person name="Turroni F."/>
            <person name="Duranti S."/>
            <person name="Mancabelli L."/>
            <person name="Mangifesta M."/>
            <person name="Ferrario C."/>
            <person name="Modesto M."/>
            <person name="Mattarelli P."/>
            <person name="Jiri K."/>
            <person name="van Sinderen D."/>
            <person name="Ventura M."/>
        </authorList>
    </citation>
    <scope>NUCLEOTIDE SEQUENCE [LARGE SCALE GENOMIC DNA]</scope>
    <source>
        <strain evidence="3 4">DSM 100202</strain>
    </source>
</reference>
<accession>A0A261FZQ3</accession>
<evidence type="ECO:0008006" key="5">
    <source>
        <dbReference type="Google" id="ProtNLM"/>
    </source>
</evidence>
<dbReference type="AlphaFoldDB" id="A0A261FZQ3"/>
<sequence length="380" mass="39356">MWHRTTERNTQGHQRVARIGIAWLVLAIVVSVALTATACALLLPDREPAILSRPGEVTTVTVSTQQYSGSRQVSVTPVLSEAQQLTTTAVGTITEVMFTGGTLNSGTAIMRVDDNPVVALHTDVPLYRDLALDMTGADVQALNRELGRLGLFAQHGGDPESNRYTWTTQMAVQSLMVGAGIGDGYDGATLALRNVVWLPDQSDTVSNWQPRRGHSLAPGAVIGTIAGTLTRLDVAGIAASAQPRVLIVAGVTVTLPAEKTNIEDRKALDQVQASDQYRQQIGSATGSAASSPDGSSSGSGIQPLAATLSLDKPIEVLRVPAAAVFGLDGTTGCVASASKSIPVSVVGSELGVSLVTLDGGASNFPSTVDIGSAITGHQCK</sequence>
<feature type="region of interest" description="Disordered" evidence="1">
    <location>
        <begin position="281"/>
        <end position="300"/>
    </location>
</feature>